<gene>
    <name evidence="4" type="ORF">GCM10007977_077420</name>
</gene>
<dbReference type="InterPro" id="IPR036291">
    <property type="entry name" value="NAD(P)-bd_dom_sf"/>
</dbReference>
<dbReference type="InterPro" id="IPR002347">
    <property type="entry name" value="SDR_fam"/>
</dbReference>
<organism evidence="4 5">
    <name type="scientific">Dactylosporangium sucinum</name>
    <dbReference type="NCBI Taxonomy" id="1424081"/>
    <lineage>
        <taxon>Bacteria</taxon>
        <taxon>Bacillati</taxon>
        <taxon>Actinomycetota</taxon>
        <taxon>Actinomycetes</taxon>
        <taxon>Micromonosporales</taxon>
        <taxon>Micromonosporaceae</taxon>
        <taxon>Dactylosporangium</taxon>
    </lineage>
</organism>
<proteinExistence type="inferred from homology"/>
<dbReference type="EMBL" id="BMPI01000050">
    <property type="protein sequence ID" value="GGM64476.1"/>
    <property type="molecule type" value="Genomic_DNA"/>
</dbReference>
<dbReference type="SUPFAM" id="SSF51735">
    <property type="entry name" value="NAD(P)-binding Rossmann-fold domains"/>
    <property type="match status" value="1"/>
</dbReference>
<name>A0A917U836_9ACTN</name>
<dbReference type="Pfam" id="PF00106">
    <property type="entry name" value="adh_short"/>
    <property type="match status" value="1"/>
</dbReference>
<dbReference type="Gene3D" id="3.40.50.720">
    <property type="entry name" value="NAD(P)-binding Rossmann-like Domain"/>
    <property type="match status" value="1"/>
</dbReference>
<comment type="similarity">
    <text evidence="1 3">Belongs to the short-chain dehydrogenases/reductases (SDR) family.</text>
</comment>
<protein>
    <submittedName>
        <fullName evidence="4">Short-chain dehydrogenase/reductas</fullName>
    </submittedName>
</protein>
<keyword evidence="2" id="KW-0560">Oxidoreductase</keyword>
<dbReference type="PROSITE" id="PS00061">
    <property type="entry name" value="ADH_SHORT"/>
    <property type="match status" value="1"/>
</dbReference>
<evidence type="ECO:0000313" key="5">
    <source>
        <dbReference type="Proteomes" id="UP000642070"/>
    </source>
</evidence>
<dbReference type="PRINTS" id="PR00080">
    <property type="entry name" value="SDRFAMILY"/>
</dbReference>
<keyword evidence="5" id="KW-1185">Reference proteome</keyword>
<comment type="caution">
    <text evidence="4">The sequence shown here is derived from an EMBL/GenBank/DDBJ whole genome shotgun (WGS) entry which is preliminary data.</text>
</comment>
<dbReference type="GO" id="GO:0016491">
    <property type="term" value="F:oxidoreductase activity"/>
    <property type="evidence" value="ECO:0007669"/>
    <property type="project" value="UniProtKB-KW"/>
</dbReference>
<dbReference type="PANTHER" id="PTHR43658">
    <property type="entry name" value="SHORT-CHAIN DEHYDROGENASE/REDUCTASE"/>
    <property type="match status" value="1"/>
</dbReference>
<evidence type="ECO:0000256" key="3">
    <source>
        <dbReference type="RuleBase" id="RU000363"/>
    </source>
</evidence>
<reference evidence="4" key="2">
    <citation type="submission" date="2020-09" db="EMBL/GenBank/DDBJ databases">
        <authorList>
            <person name="Sun Q."/>
            <person name="Ohkuma M."/>
        </authorList>
    </citation>
    <scope>NUCLEOTIDE SEQUENCE</scope>
    <source>
        <strain evidence="4">JCM 19831</strain>
    </source>
</reference>
<evidence type="ECO:0000256" key="2">
    <source>
        <dbReference type="ARBA" id="ARBA00023002"/>
    </source>
</evidence>
<reference evidence="4" key="1">
    <citation type="journal article" date="2014" name="Int. J. Syst. Evol. Microbiol.">
        <title>Complete genome sequence of Corynebacterium casei LMG S-19264T (=DSM 44701T), isolated from a smear-ripened cheese.</title>
        <authorList>
            <consortium name="US DOE Joint Genome Institute (JGI-PGF)"/>
            <person name="Walter F."/>
            <person name="Albersmeier A."/>
            <person name="Kalinowski J."/>
            <person name="Ruckert C."/>
        </authorList>
    </citation>
    <scope>NUCLEOTIDE SEQUENCE</scope>
    <source>
        <strain evidence="4">JCM 19831</strain>
    </source>
</reference>
<dbReference type="InterPro" id="IPR020904">
    <property type="entry name" value="Sc_DH/Rdtase_CS"/>
</dbReference>
<sequence>MTGAASGLGEATARYLAEREERARLVLVDLNEERGKEIAAELGGTFVRTDITSPEEVVRLVDAAAALAPVRGVVNCAGGGKSGRTIGRDGSYVSAHDLDAFVWTVNLNVVGTFNVIRIAATAMSRNEPDGDGARGAIVNTASVAAFEGQIGQAAYAAAKGGIVGMTLPIARDLAAAGIRVNTIAPGTFATPPMLAVPPNVLEGLSASVPFPKRLGDPSEYAYLAHHLLTNSYVNGEVVRLDGAIRMPPK</sequence>
<accession>A0A917U836</accession>
<evidence type="ECO:0000313" key="4">
    <source>
        <dbReference type="EMBL" id="GGM64476.1"/>
    </source>
</evidence>
<evidence type="ECO:0000256" key="1">
    <source>
        <dbReference type="ARBA" id="ARBA00006484"/>
    </source>
</evidence>
<dbReference type="Proteomes" id="UP000642070">
    <property type="component" value="Unassembled WGS sequence"/>
</dbReference>
<dbReference type="PRINTS" id="PR00081">
    <property type="entry name" value="GDHRDH"/>
</dbReference>
<dbReference type="AlphaFoldDB" id="A0A917U836"/>
<dbReference type="PANTHER" id="PTHR43658:SF8">
    <property type="entry name" value="17-BETA-HYDROXYSTEROID DEHYDROGENASE 14-RELATED"/>
    <property type="match status" value="1"/>
</dbReference>